<reference evidence="2 3" key="1">
    <citation type="journal article" date="2017" name="Curr. Biol.">
        <title>The Evolution of Venom by Co-option of Single-Copy Genes.</title>
        <authorList>
            <person name="Martinson E.O."/>
            <person name="Mrinalini"/>
            <person name="Kelkar Y.D."/>
            <person name="Chang C.H."/>
            <person name="Werren J.H."/>
        </authorList>
    </citation>
    <scope>NUCLEOTIDE SEQUENCE [LARGE SCALE GENOMIC DNA]</scope>
    <source>
        <strain evidence="2 3">Alberta</strain>
        <tissue evidence="2">Whole body</tissue>
    </source>
</reference>
<organism evidence="2 3">
    <name type="scientific">Trichomalopsis sarcophagae</name>
    <dbReference type="NCBI Taxonomy" id="543379"/>
    <lineage>
        <taxon>Eukaryota</taxon>
        <taxon>Metazoa</taxon>
        <taxon>Ecdysozoa</taxon>
        <taxon>Arthropoda</taxon>
        <taxon>Hexapoda</taxon>
        <taxon>Insecta</taxon>
        <taxon>Pterygota</taxon>
        <taxon>Neoptera</taxon>
        <taxon>Endopterygota</taxon>
        <taxon>Hymenoptera</taxon>
        <taxon>Apocrita</taxon>
        <taxon>Proctotrupomorpha</taxon>
        <taxon>Chalcidoidea</taxon>
        <taxon>Pteromalidae</taxon>
        <taxon>Pteromalinae</taxon>
        <taxon>Trichomalopsis</taxon>
    </lineage>
</organism>
<feature type="region of interest" description="Disordered" evidence="1">
    <location>
        <begin position="62"/>
        <end position="93"/>
    </location>
</feature>
<evidence type="ECO:0000313" key="2">
    <source>
        <dbReference type="EMBL" id="OXU19228.1"/>
    </source>
</evidence>
<accession>A0A232ELM7</accession>
<name>A0A232ELM7_9HYME</name>
<proteinExistence type="predicted"/>
<evidence type="ECO:0000256" key="1">
    <source>
        <dbReference type="SAM" id="MobiDB-lite"/>
    </source>
</evidence>
<dbReference type="AlphaFoldDB" id="A0A232ELM7"/>
<sequence>MYKNITLDENSWTLLKDQFDAITAYLNNSYSFYHEFGHPVKIYLTNHDLNFSTAYGIKSITIDERPKNKQPSEEDEEGEIAQPVSKKMKTSTPPGIVMQQPTFEGLSLHSSLVDQRLDALKTLVGKVNRTYDYVLEYLKIALEAQEPQNIKNILIDFKEFKQFYSRHNIAIEGFVLDKMVDDNNDKFKEQYLRIVLSEILVSGLPFIAKDVPSAYTMYILS</sequence>
<dbReference type="EMBL" id="NNAY01003545">
    <property type="protein sequence ID" value="OXU19228.1"/>
    <property type="molecule type" value="Genomic_DNA"/>
</dbReference>
<gene>
    <name evidence="2" type="ORF">TSAR_011349</name>
</gene>
<dbReference type="OrthoDB" id="7549643at2759"/>
<feature type="compositionally biased region" description="Basic and acidic residues" evidence="1">
    <location>
        <begin position="62"/>
        <end position="72"/>
    </location>
</feature>
<protein>
    <submittedName>
        <fullName evidence="2">Uncharacterized protein</fullName>
    </submittedName>
</protein>
<evidence type="ECO:0000313" key="3">
    <source>
        <dbReference type="Proteomes" id="UP000215335"/>
    </source>
</evidence>
<comment type="caution">
    <text evidence="2">The sequence shown here is derived from an EMBL/GenBank/DDBJ whole genome shotgun (WGS) entry which is preliminary data.</text>
</comment>
<dbReference type="Proteomes" id="UP000215335">
    <property type="component" value="Unassembled WGS sequence"/>
</dbReference>
<keyword evidence="3" id="KW-1185">Reference proteome</keyword>